<dbReference type="Proteomes" id="UP000054498">
    <property type="component" value="Unassembled WGS sequence"/>
</dbReference>
<feature type="binding site" evidence="8">
    <location>
        <position position="327"/>
    </location>
    <ligand>
        <name>Zn(2+)</name>
        <dbReference type="ChEBI" id="CHEBI:29105"/>
        <note>catalytic</note>
    </ligand>
</feature>
<sequence length="527" mass="55898">MLRMHQSRGASSALLGVIALACLAASMPAAAAHFLDGGDHAHSLEAVGDQQQLPARTPAAVPCGHQLVSEESHRWSEAHSRWRAAQEAASKDTGPDAASALEPAPTAAADADADADAGADADADTASASPPRGVTPRALAEKVSPGSGPLRIWVEYQGITNLEQEVAQKLRDTINIALGVLQKYFRVRRPAADILLAPALCVIFDSAGYCNQFQPDLVNGGGGNSGARKLGSCGLATINGSHIAPYRQCTLGGGSCVEWKGGSGEHTDYYLYITAMQDDHCDSGAVAWALPCLYDTTTNRPLLGSANICPNNLAGADPEAAVSVLVHELMHALGFTDDALDKFVDASGAPVPKDQVVREFTDVYGKRTSMIISPTVVKETRAQFGCATLQGAALENEGGQGSANAHWEYRWFQGELMVATNLFAVYGKPATMSRITLAYMQDTGWYDVNWDQAGFLDWGFKAGCDFVMDTCDAYIKAHPEQKYFCTKQDWQMTTNSVCTFDGLARAKCEDAQFADGCIMKVGGGGGG</sequence>
<dbReference type="SUPFAM" id="SSF55486">
    <property type="entry name" value="Metalloproteases ('zincins'), catalytic domain"/>
    <property type="match status" value="1"/>
</dbReference>
<dbReference type="GO" id="GO:0016020">
    <property type="term" value="C:membrane"/>
    <property type="evidence" value="ECO:0007669"/>
    <property type="project" value="InterPro"/>
</dbReference>
<feature type="compositionally biased region" description="Basic and acidic residues" evidence="9">
    <location>
        <begin position="70"/>
        <end position="80"/>
    </location>
</feature>
<dbReference type="Gene3D" id="3.10.170.20">
    <property type="match status" value="1"/>
</dbReference>
<dbReference type="EMBL" id="KK100291">
    <property type="protein sequence ID" value="KIZ07138.1"/>
    <property type="molecule type" value="Genomic_DNA"/>
</dbReference>
<dbReference type="AlphaFoldDB" id="A0A0D2KA43"/>
<dbReference type="Pfam" id="PF01457">
    <property type="entry name" value="Peptidase_M8"/>
    <property type="match status" value="1"/>
</dbReference>
<evidence type="ECO:0000313" key="12">
    <source>
        <dbReference type="Proteomes" id="UP000054498"/>
    </source>
</evidence>
<reference evidence="11 12" key="1">
    <citation type="journal article" date="2013" name="BMC Genomics">
        <title>Reconstruction of the lipid metabolism for the microalga Monoraphidium neglectum from its genome sequence reveals characteristics suitable for biofuel production.</title>
        <authorList>
            <person name="Bogen C."/>
            <person name="Al-Dilaimi A."/>
            <person name="Albersmeier A."/>
            <person name="Wichmann J."/>
            <person name="Grundmann M."/>
            <person name="Rupp O."/>
            <person name="Lauersen K.J."/>
            <person name="Blifernez-Klassen O."/>
            <person name="Kalinowski J."/>
            <person name="Goesmann A."/>
            <person name="Mussgnug J.H."/>
            <person name="Kruse O."/>
        </authorList>
    </citation>
    <scope>NUCLEOTIDE SEQUENCE [LARGE SCALE GENOMIC DNA]</scope>
    <source>
        <strain evidence="11 12">SAG 48.87</strain>
    </source>
</reference>
<proteinExistence type="inferred from homology"/>
<dbReference type="GO" id="GO:0007155">
    <property type="term" value="P:cell adhesion"/>
    <property type="evidence" value="ECO:0007669"/>
    <property type="project" value="InterPro"/>
</dbReference>
<keyword evidence="4 11" id="KW-0378">Hydrolase</keyword>
<keyword evidence="6 8" id="KW-0482">Metalloprotease</keyword>
<dbReference type="GO" id="GO:0006508">
    <property type="term" value="P:proteolysis"/>
    <property type="evidence" value="ECO:0007669"/>
    <property type="project" value="UniProtKB-KW"/>
</dbReference>
<keyword evidence="2" id="KW-0645">Protease</keyword>
<feature type="compositionally biased region" description="Low complexity" evidence="9">
    <location>
        <begin position="96"/>
        <end position="110"/>
    </location>
</feature>
<comment type="similarity">
    <text evidence="1">Belongs to the peptidase M8 family.</text>
</comment>
<dbReference type="GO" id="GO:0005737">
    <property type="term" value="C:cytoplasm"/>
    <property type="evidence" value="ECO:0007669"/>
    <property type="project" value="TreeGrafter"/>
</dbReference>
<keyword evidence="5 8" id="KW-0862">Zinc</keyword>
<feature type="region of interest" description="Disordered" evidence="9">
    <location>
        <begin position="70"/>
        <end position="145"/>
    </location>
</feature>
<dbReference type="RefSeq" id="XP_013906157.1">
    <property type="nucleotide sequence ID" value="XM_014050703.1"/>
</dbReference>
<dbReference type="KEGG" id="mng:MNEG_0822"/>
<accession>A0A0D2KA43</accession>
<dbReference type="PANTHER" id="PTHR10942:SF0">
    <property type="entry name" value="LEISHMANOLYSIN-LIKE PEPTIDASE"/>
    <property type="match status" value="1"/>
</dbReference>
<evidence type="ECO:0000256" key="2">
    <source>
        <dbReference type="ARBA" id="ARBA00022670"/>
    </source>
</evidence>
<feature type="signal peptide" evidence="10">
    <location>
        <begin position="1"/>
        <end position="31"/>
    </location>
</feature>
<evidence type="ECO:0000256" key="7">
    <source>
        <dbReference type="PIRSR" id="PIRSR601577-1"/>
    </source>
</evidence>
<evidence type="ECO:0000256" key="6">
    <source>
        <dbReference type="ARBA" id="ARBA00023049"/>
    </source>
</evidence>
<dbReference type="PROSITE" id="PS51257">
    <property type="entry name" value="PROKAR_LIPOPROTEIN"/>
    <property type="match status" value="1"/>
</dbReference>
<dbReference type="FunFam" id="3.90.132.10:FF:000001">
    <property type="entry name" value="leishmanolysin-like peptidase isoform X2"/>
    <property type="match status" value="1"/>
</dbReference>
<keyword evidence="10" id="KW-0732">Signal</keyword>
<feature type="active site" evidence="7">
    <location>
        <position position="328"/>
    </location>
</feature>
<dbReference type="PANTHER" id="PTHR10942">
    <property type="entry name" value="LEISHMANOLYSIN-LIKE PEPTIDASE"/>
    <property type="match status" value="1"/>
</dbReference>
<evidence type="ECO:0000256" key="8">
    <source>
        <dbReference type="PIRSR" id="PIRSR601577-2"/>
    </source>
</evidence>
<dbReference type="Gene3D" id="3.90.132.10">
    <property type="entry name" value="Leishmanolysin , domain 2"/>
    <property type="match status" value="1"/>
</dbReference>
<comment type="cofactor">
    <cofactor evidence="8">
        <name>Zn(2+)</name>
        <dbReference type="ChEBI" id="CHEBI:29105"/>
    </cofactor>
    <text evidence="8">Binds 1 zinc ion per subunit.</text>
</comment>
<organism evidence="11 12">
    <name type="scientific">Monoraphidium neglectum</name>
    <dbReference type="NCBI Taxonomy" id="145388"/>
    <lineage>
        <taxon>Eukaryota</taxon>
        <taxon>Viridiplantae</taxon>
        <taxon>Chlorophyta</taxon>
        <taxon>core chlorophytes</taxon>
        <taxon>Chlorophyceae</taxon>
        <taxon>CS clade</taxon>
        <taxon>Sphaeropleales</taxon>
        <taxon>Selenastraceae</taxon>
        <taxon>Monoraphidium</taxon>
    </lineage>
</organism>
<protein>
    <submittedName>
        <fullName evidence="11">Leishmanolysin-like peptidase</fullName>
        <ecNumber evidence="11">3.4.24.-</ecNumber>
    </submittedName>
</protein>
<feature type="binding site" evidence="8">
    <location>
        <position position="406"/>
    </location>
    <ligand>
        <name>Zn(2+)</name>
        <dbReference type="ChEBI" id="CHEBI:29105"/>
        <note>catalytic</note>
    </ligand>
</feature>
<evidence type="ECO:0000256" key="5">
    <source>
        <dbReference type="ARBA" id="ARBA00022833"/>
    </source>
</evidence>
<dbReference type="OrthoDB" id="527990at2759"/>
<evidence type="ECO:0000256" key="3">
    <source>
        <dbReference type="ARBA" id="ARBA00022723"/>
    </source>
</evidence>
<keyword evidence="12" id="KW-1185">Reference proteome</keyword>
<dbReference type="GeneID" id="25726940"/>
<name>A0A0D2KA43_9CHLO</name>
<gene>
    <name evidence="11" type="ORF">MNEG_0822</name>
</gene>
<keyword evidence="3 8" id="KW-0479">Metal-binding</keyword>
<feature type="compositionally biased region" description="Acidic residues" evidence="9">
    <location>
        <begin position="111"/>
        <end position="123"/>
    </location>
</feature>
<evidence type="ECO:0000256" key="1">
    <source>
        <dbReference type="ARBA" id="ARBA00005860"/>
    </source>
</evidence>
<evidence type="ECO:0000256" key="9">
    <source>
        <dbReference type="SAM" id="MobiDB-lite"/>
    </source>
</evidence>
<evidence type="ECO:0000256" key="10">
    <source>
        <dbReference type="SAM" id="SignalP"/>
    </source>
</evidence>
<evidence type="ECO:0000256" key="4">
    <source>
        <dbReference type="ARBA" id="ARBA00022801"/>
    </source>
</evidence>
<dbReference type="InterPro" id="IPR001577">
    <property type="entry name" value="Peptidase_M8"/>
</dbReference>
<dbReference type="GO" id="GO:0004222">
    <property type="term" value="F:metalloendopeptidase activity"/>
    <property type="evidence" value="ECO:0007669"/>
    <property type="project" value="InterPro"/>
</dbReference>
<evidence type="ECO:0000313" key="11">
    <source>
        <dbReference type="EMBL" id="KIZ07138.1"/>
    </source>
</evidence>
<dbReference type="GO" id="GO:0046872">
    <property type="term" value="F:metal ion binding"/>
    <property type="evidence" value="ECO:0007669"/>
    <property type="project" value="UniProtKB-KW"/>
</dbReference>
<feature type="binding site" evidence="8">
    <location>
        <position position="331"/>
    </location>
    <ligand>
        <name>Zn(2+)</name>
        <dbReference type="ChEBI" id="CHEBI:29105"/>
        <note>catalytic</note>
    </ligand>
</feature>
<feature type="chain" id="PRO_5002245549" evidence="10">
    <location>
        <begin position="32"/>
        <end position="527"/>
    </location>
</feature>
<dbReference type="EC" id="3.4.24.-" evidence="11"/>